<keyword evidence="1" id="KW-0472">Membrane</keyword>
<dbReference type="Proteomes" id="UP000196084">
    <property type="component" value="Unassembled WGS sequence"/>
</dbReference>
<keyword evidence="3" id="KW-1185">Reference proteome</keyword>
<reference evidence="2 3" key="1">
    <citation type="submission" date="2017-02" db="EMBL/GenBank/DDBJ databases">
        <title>Natronthermophilus aegyptiacus gen. nov.,sp. nov., an aerobic, extremely halophilic alkalithermophilic archaeon isolated from the athalassohaline Wadi An Natrun, Egypt.</title>
        <authorList>
            <person name="Zhao B."/>
        </authorList>
    </citation>
    <scope>NUCLEOTIDE SEQUENCE [LARGE SCALE GENOMIC DNA]</scope>
    <source>
        <strain evidence="2 3">CGMCC 1.3597</strain>
    </source>
</reference>
<feature type="transmembrane region" description="Helical" evidence="1">
    <location>
        <begin position="20"/>
        <end position="39"/>
    </location>
</feature>
<proteinExistence type="predicted"/>
<comment type="caution">
    <text evidence="2">The sequence shown here is derived from an EMBL/GenBank/DDBJ whole genome shotgun (WGS) entry which is preliminary data.</text>
</comment>
<name>A0A202EB40_9EURY</name>
<evidence type="ECO:0000256" key="1">
    <source>
        <dbReference type="SAM" id="Phobius"/>
    </source>
</evidence>
<keyword evidence="1" id="KW-0812">Transmembrane</keyword>
<feature type="transmembrane region" description="Helical" evidence="1">
    <location>
        <begin position="45"/>
        <end position="68"/>
    </location>
</feature>
<keyword evidence="1" id="KW-1133">Transmembrane helix</keyword>
<protein>
    <submittedName>
        <fullName evidence="2">Uncharacterized protein</fullName>
    </submittedName>
</protein>
<sequence length="81" mass="9117">MSGREKFWDSVCDYRPYLRLLLVFTTTLLVLTLLAMGIGDQQTDAYVISLVTIGLLGITIVPAAYCVWRCGQVTNEFEKPK</sequence>
<dbReference type="EMBL" id="MWPH01000001">
    <property type="protein sequence ID" value="OVE85437.1"/>
    <property type="molecule type" value="Genomic_DNA"/>
</dbReference>
<evidence type="ECO:0000313" key="2">
    <source>
        <dbReference type="EMBL" id="OVE85437.1"/>
    </source>
</evidence>
<dbReference type="AlphaFoldDB" id="A0A202EB40"/>
<accession>A0A202EB40</accession>
<organism evidence="2 3">
    <name type="scientific">Natronolimnobius baerhuensis</name>
    <dbReference type="NCBI Taxonomy" id="253108"/>
    <lineage>
        <taxon>Archaea</taxon>
        <taxon>Methanobacteriati</taxon>
        <taxon>Methanobacteriota</taxon>
        <taxon>Stenosarchaea group</taxon>
        <taxon>Halobacteria</taxon>
        <taxon>Halobacteriales</taxon>
        <taxon>Natrialbaceae</taxon>
        <taxon>Natronolimnobius</taxon>
    </lineage>
</organism>
<gene>
    <name evidence="2" type="ORF">B2G88_00995</name>
</gene>
<evidence type="ECO:0000313" key="3">
    <source>
        <dbReference type="Proteomes" id="UP000196084"/>
    </source>
</evidence>